<keyword evidence="3" id="KW-0963">Cytoplasm</keyword>
<evidence type="ECO:0000313" key="8">
    <source>
        <dbReference type="RefSeq" id="XP_030761637.1"/>
    </source>
</evidence>
<dbReference type="OrthoDB" id="440673at2759"/>
<protein>
    <submittedName>
        <fullName evidence="8">mRNA-decapping enzyme 1B</fullName>
    </submittedName>
</protein>
<dbReference type="Proteomes" id="UP000504635">
    <property type="component" value="Unplaced"/>
</dbReference>
<comment type="subcellular location">
    <subcellularLocation>
        <location evidence="1">Cytoplasm</location>
    </subcellularLocation>
</comment>
<evidence type="ECO:0000256" key="2">
    <source>
        <dbReference type="ARBA" id="ARBA00008778"/>
    </source>
</evidence>
<dbReference type="InterPro" id="IPR031953">
    <property type="entry name" value="mRNA_decap_C"/>
</dbReference>
<dbReference type="Pfam" id="PF06058">
    <property type="entry name" value="DCP1"/>
    <property type="match status" value="1"/>
</dbReference>
<feature type="domain" description="mRNA-decapping enzyme C-terminal" evidence="6">
    <location>
        <begin position="384"/>
        <end position="424"/>
    </location>
</feature>
<dbReference type="InParanoid" id="A0A6J2YE17"/>
<dbReference type="InterPro" id="IPR011993">
    <property type="entry name" value="PH-like_dom_sf"/>
</dbReference>
<dbReference type="Gene3D" id="6.10.140.2030">
    <property type="match status" value="1"/>
</dbReference>
<reference evidence="8" key="1">
    <citation type="submission" date="2025-08" db="UniProtKB">
        <authorList>
            <consortium name="RefSeq"/>
        </authorList>
    </citation>
    <scope>IDENTIFICATION</scope>
    <source>
        <tissue evidence="8">Gonads</tissue>
    </source>
</reference>
<evidence type="ECO:0000256" key="3">
    <source>
        <dbReference type="ARBA" id="ARBA00022490"/>
    </source>
</evidence>
<dbReference type="GO" id="GO:0000932">
    <property type="term" value="C:P-body"/>
    <property type="evidence" value="ECO:0007669"/>
    <property type="project" value="TreeGrafter"/>
</dbReference>
<evidence type="ECO:0000256" key="1">
    <source>
        <dbReference type="ARBA" id="ARBA00004496"/>
    </source>
</evidence>
<dbReference type="CDD" id="cd09804">
    <property type="entry name" value="Dcp1"/>
    <property type="match status" value="1"/>
</dbReference>
<keyword evidence="5" id="KW-0866">Nonsense-mediated mRNA decay</keyword>
<name>A0A6J2YE17_SITOR</name>
<evidence type="ECO:0000256" key="4">
    <source>
        <dbReference type="ARBA" id="ARBA00022664"/>
    </source>
</evidence>
<evidence type="ECO:0000256" key="5">
    <source>
        <dbReference type="ARBA" id="ARBA00023161"/>
    </source>
</evidence>
<dbReference type="GeneID" id="115886555"/>
<dbReference type="PANTHER" id="PTHR16290">
    <property type="entry name" value="TRANSCRIPTION FACTOR SMIF DECAPPING ENZYME DCP1"/>
    <property type="match status" value="1"/>
</dbReference>
<dbReference type="InterPro" id="IPR010334">
    <property type="entry name" value="Dcp1"/>
</dbReference>
<gene>
    <name evidence="8" type="primary">LOC115886555</name>
</gene>
<keyword evidence="4" id="KW-0507">mRNA processing</keyword>
<keyword evidence="7" id="KW-1185">Reference proteome</keyword>
<dbReference type="SUPFAM" id="SSF50729">
    <property type="entry name" value="PH domain-like"/>
    <property type="match status" value="1"/>
</dbReference>
<sequence length="430" mass="48684">MADPIELRASVNSIKRVDPYVKNILATATQVALYKFNIARNEWEKTDKEGALFLYSRNGEPYHSVMILNRLNKENFIEPIVRDFDYQMQLPFLLYRNSKSKIFGIWFFNRDECIQVADLIKSLMEKTNAEEGIHRLDRRQNGQGSIDIFSMLSKAQETFNKTPTKQDSVPVSSTPRVPDVTSKSVMDFFAKASTNNTTQKTPASSENVLHRLMSNPAHSVEHIEKQQRSVTPQEHCSGIRIEADGTNRRSVPINIPGTSGTHVPLDNFEINGPNVSHVSPSNQNVSCSPLAFLMQQNQPKALPNESLQHSVSMFDNNNKDNIYKLLKGKQSVESQQSDKSANNSLSSKELLKFFDNRPLLMTPMMFTSPNVSKEKSPAKMEPVEMLTEKQLAQALIYLLKNNEDFIKQIHQAYTNSILEKVDKSKDAGDL</sequence>
<comment type="similarity">
    <text evidence="2">Belongs to the DCP1 family.</text>
</comment>
<dbReference type="KEGG" id="soy:115886555"/>
<accession>A0A6J2YE17</accession>
<organism evidence="7 8">
    <name type="scientific">Sitophilus oryzae</name>
    <name type="common">Rice weevil</name>
    <name type="synonym">Curculio oryzae</name>
    <dbReference type="NCBI Taxonomy" id="7048"/>
    <lineage>
        <taxon>Eukaryota</taxon>
        <taxon>Metazoa</taxon>
        <taxon>Ecdysozoa</taxon>
        <taxon>Arthropoda</taxon>
        <taxon>Hexapoda</taxon>
        <taxon>Insecta</taxon>
        <taxon>Pterygota</taxon>
        <taxon>Neoptera</taxon>
        <taxon>Endopterygota</taxon>
        <taxon>Coleoptera</taxon>
        <taxon>Polyphaga</taxon>
        <taxon>Cucujiformia</taxon>
        <taxon>Curculionidae</taxon>
        <taxon>Dryophthorinae</taxon>
        <taxon>Sitophilus</taxon>
    </lineage>
</organism>
<dbReference type="GO" id="GO:0006397">
    <property type="term" value="P:mRNA processing"/>
    <property type="evidence" value="ECO:0007669"/>
    <property type="project" value="UniProtKB-KW"/>
</dbReference>
<dbReference type="Gene3D" id="2.30.29.30">
    <property type="entry name" value="Pleckstrin-homology domain (PH domain)/Phosphotyrosine-binding domain (PTB)"/>
    <property type="match status" value="1"/>
</dbReference>
<dbReference type="GO" id="GO:0000184">
    <property type="term" value="P:nuclear-transcribed mRNA catabolic process, nonsense-mediated decay"/>
    <property type="evidence" value="ECO:0007669"/>
    <property type="project" value="UniProtKB-KW"/>
</dbReference>
<dbReference type="AlphaFoldDB" id="A0A6J2YE17"/>
<dbReference type="GO" id="GO:0008047">
    <property type="term" value="F:enzyme activator activity"/>
    <property type="evidence" value="ECO:0007669"/>
    <property type="project" value="InterPro"/>
</dbReference>
<evidence type="ECO:0000313" key="7">
    <source>
        <dbReference type="Proteomes" id="UP000504635"/>
    </source>
</evidence>
<dbReference type="FunCoup" id="A0A6J2YE17">
    <property type="interactions" value="160"/>
</dbReference>
<dbReference type="GO" id="GO:0003729">
    <property type="term" value="F:mRNA binding"/>
    <property type="evidence" value="ECO:0007669"/>
    <property type="project" value="TreeGrafter"/>
</dbReference>
<proteinExistence type="inferred from homology"/>
<dbReference type="Pfam" id="PF16741">
    <property type="entry name" value="mRNA_decap_C"/>
    <property type="match status" value="1"/>
</dbReference>
<dbReference type="RefSeq" id="XP_030761637.1">
    <property type="nucleotide sequence ID" value="XM_030905777.1"/>
</dbReference>
<dbReference type="PANTHER" id="PTHR16290:SF0">
    <property type="entry name" value="DECAPPING PROTEIN 1, ISOFORM A"/>
    <property type="match status" value="1"/>
</dbReference>
<dbReference type="GO" id="GO:0000290">
    <property type="term" value="P:deadenylation-dependent decapping of nuclear-transcribed mRNA"/>
    <property type="evidence" value="ECO:0007669"/>
    <property type="project" value="InterPro"/>
</dbReference>
<evidence type="ECO:0000259" key="6">
    <source>
        <dbReference type="Pfam" id="PF16741"/>
    </source>
</evidence>
<dbReference type="GO" id="GO:0031087">
    <property type="term" value="P:deadenylation-independent decapping of nuclear-transcribed mRNA"/>
    <property type="evidence" value="ECO:0007669"/>
    <property type="project" value="TreeGrafter"/>
</dbReference>
<dbReference type="CTD" id="37790"/>